<dbReference type="AlphaFoldDB" id="A0A3P8HXZ0"/>
<organism evidence="1 2">
    <name type="scientific">Schistosoma mattheei</name>
    <dbReference type="NCBI Taxonomy" id="31246"/>
    <lineage>
        <taxon>Eukaryota</taxon>
        <taxon>Metazoa</taxon>
        <taxon>Spiralia</taxon>
        <taxon>Lophotrochozoa</taxon>
        <taxon>Platyhelminthes</taxon>
        <taxon>Trematoda</taxon>
        <taxon>Digenea</taxon>
        <taxon>Strigeidida</taxon>
        <taxon>Schistosomatoidea</taxon>
        <taxon>Schistosomatidae</taxon>
        <taxon>Schistosoma</taxon>
    </lineage>
</organism>
<accession>A0A3P8HXZ0</accession>
<reference evidence="1 2" key="1">
    <citation type="submission" date="2018-11" db="EMBL/GenBank/DDBJ databases">
        <authorList>
            <consortium name="Pathogen Informatics"/>
        </authorList>
    </citation>
    <scope>NUCLEOTIDE SEQUENCE [LARGE SCALE GENOMIC DNA]</scope>
    <source>
        <strain>Denwood</strain>
        <strain evidence="2">Zambia</strain>
    </source>
</reference>
<sequence>MLHFSILCISSFSVYHLHRPLDMVDHFARQNIDFVDLVDVVDNHYKNLSQAHKHLVLVIVQGVLLVEHNY</sequence>
<keyword evidence="2" id="KW-1185">Reference proteome</keyword>
<name>A0A3P8HXZ0_9TREM</name>
<evidence type="ECO:0000313" key="1">
    <source>
        <dbReference type="EMBL" id="VDP50883.1"/>
    </source>
</evidence>
<dbReference type="EMBL" id="UZAL01029875">
    <property type="protein sequence ID" value="VDP50883.1"/>
    <property type="molecule type" value="Genomic_DNA"/>
</dbReference>
<gene>
    <name evidence="1" type="ORF">SMTD_LOCUS9640</name>
</gene>
<protein>
    <submittedName>
        <fullName evidence="1">Uncharacterized protein</fullName>
    </submittedName>
</protein>
<evidence type="ECO:0000313" key="2">
    <source>
        <dbReference type="Proteomes" id="UP000269396"/>
    </source>
</evidence>
<dbReference type="Proteomes" id="UP000269396">
    <property type="component" value="Unassembled WGS sequence"/>
</dbReference>
<proteinExistence type="predicted"/>